<dbReference type="PANTHER" id="PTHR11712:SF347">
    <property type="entry name" value="BETA KETOACYL-ACYL CARRIER PROTEIN SYNTHASE"/>
    <property type="match status" value="1"/>
</dbReference>
<sequence length="410" mass="41597">MTARGRVAITGVGLKSPAGLDPEELADAVLRGGPTAAEVGEFVAGDLAVTFASRVPEFDTEPYLRRRDLSKMDRAAVLGTCAAADAVRAAGLAGAVACERLGVAVGMAAGGLTAAENVMGTHGDRPREVPAFTVPRIMPSSLAARIGLSLGARGPALTYTTACASGANAIGEAALMIRSGRLDAVVAGGAEATVSPVIMSSFARLGALSRRNDEPAQACRPFDADRDGFVMGEGAAFLVLERWEHALARGTTILGELLGYGTNSDAFHMVAPREDGSVAADCMRAALADAGLAPDEVGHINAHGTSTVHNDRAEANAITRCFGTSGPPVTSSKGVLGHSLGAAGAMEAAVALACADRGLVPPVTNFTKADADTDGLWIVSGRPEEIDRAPAVSNSFGFGGHNATLVLAPC</sequence>
<keyword evidence="2 3" id="KW-0808">Transferase</keyword>
<dbReference type="GO" id="GO:0006633">
    <property type="term" value="P:fatty acid biosynthetic process"/>
    <property type="evidence" value="ECO:0007669"/>
    <property type="project" value="TreeGrafter"/>
</dbReference>
<keyword evidence="6" id="KW-1185">Reference proteome</keyword>
<dbReference type="AlphaFoldDB" id="A0A7Z0ER34"/>
<dbReference type="Proteomes" id="UP000572051">
    <property type="component" value="Unassembled WGS sequence"/>
</dbReference>
<accession>A0A7Z0ER34</accession>
<evidence type="ECO:0000256" key="1">
    <source>
        <dbReference type="ARBA" id="ARBA00008467"/>
    </source>
</evidence>
<comment type="similarity">
    <text evidence="1 3">Belongs to the thiolase-like superfamily. Beta-ketoacyl-ACP synthases family.</text>
</comment>
<dbReference type="CDD" id="cd00834">
    <property type="entry name" value="KAS_I_II"/>
    <property type="match status" value="1"/>
</dbReference>
<dbReference type="InterPro" id="IPR014031">
    <property type="entry name" value="Ketoacyl_synth_C"/>
</dbReference>
<dbReference type="EC" id="2.3.1.179" evidence="5"/>
<evidence type="ECO:0000256" key="3">
    <source>
        <dbReference type="RuleBase" id="RU003694"/>
    </source>
</evidence>
<proteinExistence type="inferred from homology"/>
<name>A0A7Z0ER34_9ACTN</name>
<dbReference type="PROSITE" id="PS52004">
    <property type="entry name" value="KS3_2"/>
    <property type="match status" value="1"/>
</dbReference>
<evidence type="ECO:0000256" key="2">
    <source>
        <dbReference type="ARBA" id="ARBA00022679"/>
    </source>
</evidence>
<dbReference type="NCBIfam" id="NF005589">
    <property type="entry name" value="PRK07314.1"/>
    <property type="match status" value="1"/>
</dbReference>
<dbReference type="InterPro" id="IPR020841">
    <property type="entry name" value="PKS_Beta-ketoAc_synthase_dom"/>
</dbReference>
<dbReference type="PANTHER" id="PTHR11712">
    <property type="entry name" value="POLYKETIDE SYNTHASE-RELATED"/>
    <property type="match status" value="1"/>
</dbReference>
<feature type="domain" description="Ketosynthase family 3 (KS3)" evidence="4">
    <location>
        <begin position="4"/>
        <end position="409"/>
    </location>
</feature>
<organism evidence="5 6">
    <name type="scientific">Nocardiopsis aegyptia</name>
    <dbReference type="NCBI Taxonomy" id="220378"/>
    <lineage>
        <taxon>Bacteria</taxon>
        <taxon>Bacillati</taxon>
        <taxon>Actinomycetota</taxon>
        <taxon>Actinomycetes</taxon>
        <taxon>Streptosporangiales</taxon>
        <taxon>Nocardiopsidaceae</taxon>
        <taxon>Nocardiopsis</taxon>
    </lineage>
</organism>
<dbReference type="RefSeq" id="WP_179825176.1">
    <property type="nucleotide sequence ID" value="NZ_JACCFS010000001.1"/>
</dbReference>
<protein>
    <submittedName>
        <fullName evidence="5">3-oxoacyl-[acyl-carrier-protein] synthase II</fullName>
        <ecNumber evidence="5">2.3.1.179</ecNumber>
    </submittedName>
</protein>
<reference evidence="5 6" key="1">
    <citation type="submission" date="2020-07" db="EMBL/GenBank/DDBJ databases">
        <title>Sequencing the genomes of 1000 actinobacteria strains.</title>
        <authorList>
            <person name="Klenk H.-P."/>
        </authorList>
    </citation>
    <scope>NUCLEOTIDE SEQUENCE [LARGE SCALE GENOMIC DNA]</scope>
    <source>
        <strain evidence="5 6">DSM 44442</strain>
    </source>
</reference>
<keyword evidence="5" id="KW-0012">Acyltransferase</keyword>
<dbReference type="InterPro" id="IPR000794">
    <property type="entry name" value="Beta-ketoacyl_synthase"/>
</dbReference>
<dbReference type="Pfam" id="PF02801">
    <property type="entry name" value="Ketoacyl-synt_C"/>
    <property type="match status" value="1"/>
</dbReference>
<dbReference type="SMART" id="SM00825">
    <property type="entry name" value="PKS_KS"/>
    <property type="match status" value="1"/>
</dbReference>
<evidence type="ECO:0000313" key="6">
    <source>
        <dbReference type="Proteomes" id="UP000572051"/>
    </source>
</evidence>
<evidence type="ECO:0000313" key="5">
    <source>
        <dbReference type="EMBL" id="NYJ35785.1"/>
    </source>
</evidence>
<dbReference type="SUPFAM" id="SSF53901">
    <property type="entry name" value="Thiolase-like"/>
    <property type="match status" value="2"/>
</dbReference>
<dbReference type="Pfam" id="PF00109">
    <property type="entry name" value="ketoacyl-synt"/>
    <property type="match status" value="1"/>
</dbReference>
<comment type="caution">
    <text evidence="5">The sequence shown here is derived from an EMBL/GenBank/DDBJ whole genome shotgun (WGS) entry which is preliminary data.</text>
</comment>
<dbReference type="GO" id="GO:0004315">
    <property type="term" value="F:3-oxoacyl-[acyl-carrier-protein] synthase activity"/>
    <property type="evidence" value="ECO:0007669"/>
    <property type="project" value="UniProtKB-EC"/>
</dbReference>
<gene>
    <name evidence="5" type="ORF">HNR10_003666</name>
</gene>
<dbReference type="InterPro" id="IPR016039">
    <property type="entry name" value="Thiolase-like"/>
</dbReference>
<dbReference type="EMBL" id="JACCFS010000001">
    <property type="protein sequence ID" value="NYJ35785.1"/>
    <property type="molecule type" value="Genomic_DNA"/>
</dbReference>
<dbReference type="Gene3D" id="3.40.47.10">
    <property type="match status" value="2"/>
</dbReference>
<dbReference type="InterPro" id="IPR014030">
    <property type="entry name" value="Ketoacyl_synth_N"/>
</dbReference>
<evidence type="ECO:0000259" key="4">
    <source>
        <dbReference type="PROSITE" id="PS52004"/>
    </source>
</evidence>